<sequence>MLRKGDEEANQGRVCSGKGGGNAPGFNKETWPLSLAARPWGLQAREADAAGCWGLTAYSPINMATKNMGPTRAWTMLERKEGDFFSQTAWPASWMSQPPMARAMTAQTGSIRPSGKQSAVAMETMRPNFRSARRYQSVARPQTTMPSVSAPPGSTGMATSRTQSSMAMM</sequence>
<proteinExistence type="predicted"/>
<reference evidence="2 3" key="1">
    <citation type="submission" date="2006-04" db="EMBL/GenBank/DDBJ databases">
        <authorList>
            <person name="Nierman W.C."/>
        </authorList>
    </citation>
    <scope>NUCLEOTIDE SEQUENCE [LARGE SCALE GENOMIC DNA]</scope>
    <source>
        <strain evidence="2 3">DW4/3-1</strain>
    </source>
</reference>
<protein>
    <submittedName>
        <fullName evidence="2">Uncharacterized protein</fullName>
    </submittedName>
</protein>
<evidence type="ECO:0000313" key="3">
    <source>
        <dbReference type="Proteomes" id="UP000032702"/>
    </source>
</evidence>
<accession>Q096E4</accession>
<gene>
    <name evidence="2" type="ORF">STIAU_3777</name>
</gene>
<comment type="caution">
    <text evidence="2">The sequence shown here is derived from an EMBL/GenBank/DDBJ whole genome shotgun (WGS) entry which is preliminary data.</text>
</comment>
<evidence type="ECO:0000313" key="2">
    <source>
        <dbReference type="EMBL" id="EAU67604.1"/>
    </source>
</evidence>
<name>Q096E4_STIAD</name>
<feature type="compositionally biased region" description="Polar residues" evidence="1">
    <location>
        <begin position="156"/>
        <end position="169"/>
    </location>
</feature>
<feature type="region of interest" description="Disordered" evidence="1">
    <location>
        <begin position="1"/>
        <end position="25"/>
    </location>
</feature>
<dbReference type="Proteomes" id="UP000032702">
    <property type="component" value="Unassembled WGS sequence"/>
</dbReference>
<feature type="region of interest" description="Disordered" evidence="1">
    <location>
        <begin position="135"/>
        <end position="169"/>
    </location>
</feature>
<dbReference type="EMBL" id="AAMD01000030">
    <property type="protein sequence ID" value="EAU67604.1"/>
    <property type="molecule type" value="Genomic_DNA"/>
</dbReference>
<organism evidence="2 3">
    <name type="scientific">Stigmatella aurantiaca (strain DW4/3-1)</name>
    <dbReference type="NCBI Taxonomy" id="378806"/>
    <lineage>
        <taxon>Bacteria</taxon>
        <taxon>Pseudomonadati</taxon>
        <taxon>Myxococcota</taxon>
        <taxon>Myxococcia</taxon>
        <taxon>Myxococcales</taxon>
        <taxon>Cystobacterineae</taxon>
        <taxon>Archangiaceae</taxon>
        <taxon>Stigmatella</taxon>
    </lineage>
</organism>
<dbReference type="AlphaFoldDB" id="Q096E4"/>
<evidence type="ECO:0000256" key="1">
    <source>
        <dbReference type="SAM" id="MobiDB-lite"/>
    </source>
</evidence>